<sequence length="161" mass="17397">MARWGLVVTSDRVKADPSLDRITPALRRMLAENGHELAYAAVAGNDPVEILYRLAEALYKGAEVVLVTGGTGPSPRDVSADLAARLCDRVLPGVGEEFRRRSLEQGVANAVLSRAMACSFRDRLIVVSPGNPDAAKLMAELLLGVVDHALHQLRGHRHGER</sequence>
<evidence type="ECO:0000256" key="2">
    <source>
        <dbReference type="ARBA" id="ARBA00023150"/>
    </source>
</evidence>
<dbReference type="InterPro" id="IPR036425">
    <property type="entry name" value="MoaB/Mog-like_dom_sf"/>
</dbReference>
<dbReference type="EMBL" id="LNTB01000001">
    <property type="protein sequence ID" value="KSW12600.1"/>
    <property type="molecule type" value="Genomic_DNA"/>
</dbReference>
<dbReference type="InterPro" id="IPR001453">
    <property type="entry name" value="MoaB/Mog_dom"/>
</dbReference>
<organism evidence="4 5">
    <name type="scientific">Pyrodictium occultum</name>
    <dbReference type="NCBI Taxonomy" id="2309"/>
    <lineage>
        <taxon>Archaea</taxon>
        <taxon>Thermoproteota</taxon>
        <taxon>Thermoprotei</taxon>
        <taxon>Desulfurococcales</taxon>
        <taxon>Pyrodictiaceae</taxon>
        <taxon>Pyrodictium</taxon>
    </lineage>
</organism>
<dbReference type="AlphaFoldDB" id="A0A0V8RX62"/>
<dbReference type="OrthoDB" id="205337at2157"/>
<dbReference type="Proteomes" id="UP000053352">
    <property type="component" value="Unassembled WGS sequence"/>
</dbReference>
<reference evidence="4 5" key="1">
    <citation type="submission" date="2015-11" db="EMBL/GenBank/DDBJ databases">
        <title>Genome sequence of Pyrodictium occultum PL-19, a marine hyperthermophilic archaeon isolated from Volcano, Italy.</title>
        <authorList>
            <person name="Utturkar S."/>
            <person name="Huber H."/>
            <person name="Leptihn S."/>
            <person name="Brown S."/>
            <person name="Stetter K.O."/>
            <person name="Podar M."/>
        </authorList>
    </citation>
    <scope>NUCLEOTIDE SEQUENCE [LARGE SCALE GENOMIC DNA]</scope>
    <source>
        <strain evidence="4 5">PL-19</strain>
    </source>
</reference>
<accession>A0A0V8RX62</accession>
<evidence type="ECO:0000259" key="3">
    <source>
        <dbReference type="SMART" id="SM00852"/>
    </source>
</evidence>
<feature type="domain" description="MoaB/Mog" evidence="3">
    <location>
        <begin position="5"/>
        <end position="149"/>
    </location>
</feature>
<dbReference type="PANTHER" id="PTHR43764:SF1">
    <property type="entry name" value="MOLYBDOPTERIN MOLYBDOTRANSFERASE"/>
    <property type="match status" value="1"/>
</dbReference>
<dbReference type="RefSeq" id="WP_058371282.1">
    <property type="nucleotide sequence ID" value="NZ_LNTB01000001.1"/>
</dbReference>
<dbReference type="SUPFAM" id="SSF53218">
    <property type="entry name" value="Molybdenum cofactor biosynthesis proteins"/>
    <property type="match status" value="1"/>
</dbReference>
<dbReference type="NCBIfam" id="TIGR00177">
    <property type="entry name" value="molyb_syn"/>
    <property type="match status" value="1"/>
</dbReference>
<evidence type="ECO:0000313" key="5">
    <source>
        <dbReference type="Proteomes" id="UP000053352"/>
    </source>
</evidence>
<dbReference type="Gene3D" id="3.40.980.10">
    <property type="entry name" value="MoaB/Mog-like domain"/>
    <property type="match status" value="1"/>
</dbReference>
<comment type="caution">
    <text evidence="4">The sequence shown here is derived from an EMBL/GenBank/DDBJ whole genome shotgun (WGS) entry which is preliminary data.</text>
</comment>
<evidence type="ECO:0000313" key="4">
    <source>
        <dbReference type="EMBL" id="KSW12600.1"/>
    </source>
</evidence>
<proteinExistence type="predicted"/>
<name>A0A0V8RX62_PYROC</name>
<dbReference type="InterPro" id="IPR051920">
    <property type="entry name" value="MPT_Adenylyltrnsfr/MoaC-Rel"/>
</dbReference>
<comment type="pathway">
    <text evidence="1">Cofactor biosynthesis; molybdopterin biosynthesis.</text>
</comment>
<dbReference type="Pfam" id="PF00994">
    <property type="entry name" value="MoCF_biosynth"/>
    <property type="match status" value="1"/>
</dbReference>
<dbReference type="PANTHER" id="PTHR43764">
    <property type="entry name" value="MOLYBDENUM COFACTOR BIOSYNTHESIS"/>
    <property type="match status" value="1"/>
</dbReference>
<dbReference type="SMART" id="SM00852">
    <property type="entry name" value="MoCF_biosynth"/>
    <property type="match status" value="1"/>
</dbReference>
<protein>
    <recommendedName>
        <fullName evidence="3">MoaB/Mog domain-containing protein</fullName>
    </recommendedName>
</protein>
<keyword evidence="5" id="KW-1185">Reference proteome</keyword>
<dbReference type="GO" id="GO:0006777">
    <property type="term" value="P:Mo-molybdopterin cofactor biosynthetic process"/>
    <property type="evidence" value="ECO:0007669"/>
    <property type="project" value="UniProtKB-KW"/>
</dbReference>
<dbReference type="STRING" id="2309.CF15_07775"/>
<keyword evidence="2" id="KW-0501">Molybdenum cofactor biosynthesis</keyword>
<evidence type="ECO:0000256" key="1">
    <source>
        <dbReference type="ARBA" id="ARBA00005046"/>
    </source>
</evidence>
<gene>
    <name evidence="4" type="ORF">CF15_07775</name>
</gene>